<dbReference type="AlphaFoldDB" id="A0A4X2LGH7"/>
<protein>
    <recommendedName>
        <fullName evidence="1">Zinc finger CHCC-type domain-containing protein</fullName>
    </recommendedName>
</protein>
<dbReference type="PANTHER" id="PTHR13156">
    <property type="entry name" value="NADH-UBIQUINONE OXIDOREDUCTASE 13 KD-A SUBUNIT"/>
    <property type="match status" value="1"/>
</dbReference>
<evidence type="ECO:0000259" key="1">
    <source>
        <dbReference type="Pfam" id="PF10276"/>
    </source>
</evidence>
<name>A0A4X2LGH7_VOMUR</name>
<feature type="domain" description="Zinc finger CHCC-type" evidence="1">
    <location>
        <begin position="80"/>
        <end position="106"/>
    </location>
</feature>
<dbReference type="Gene3D" id="2.60.260.40">
    <property type="entry name" value="q5lls5 like domains"/>
    <property type="match status" value="1"/>
</dbReference>
<dbReference type="STRING" id="29139.ENSVURP00010021211"/>
<dbReference type="Proteomes" id="UP000314987">
    <property type="component" value="Unassembled WGS sequence"/>
</dbReference>
<dbReference type="InterPro" id="IPR019401">
    <property type="entry name" value="Znf_CHCC"/>
</dbReference>
<dbReference type="GeneTree" id="ENSGT00390000015775"/>
<sequence length="113" mass="12818">IDVESVYYRLKNHRGLLGLSVAARCYGVKILPSGEKITLPGQVYEEEHYKRICFVGCQKGVNEKFAIDLIVERAVTKVERALGHPKAYRNLDKETKTGTCGYCGLQVKHHHHH</sequence>
<reference evidence="2" key="2">
    <citation type="submission" date="2025-08" db="UniProtKB">
        <authorList>
            <consortium name="Ensembl"/>
        </authorList>
    </citation>
    <scope>IDENTIFICATION</scope>
</reference>
<dbReference type="GO" id="GO:0006120">
    <property type="term" value="P:mitochondrial electron transport, NADH to ubiquinone"/>
    <property type="evidence" value="ECO:0007669"/>
    <property type="project" value="TreeGrafter"/>
</dbReference>
<dbReference type="Pfam" id="PF10276">
    <property type="entry name" value="zf-CHCC"/>
    <property type="match status" value="1"/>
</dbReference>
<dbReference type="GO" id="GO:0005739">
    <property type="term" value="C:mitochondrion"/>
    <property type="evidence" value="ECO:0007669"/>
    <property type="project" value="GOC"/>
</dbReference>
<keyword evidence="3" id="KW-1185">Reference proteome</keyword>
<organism evidence="2 3">
    <name type="scientific">Vombatus ursinus</name>
    <name type="common">Common wombat</name>
    <dbReference type="NCBI Taxonomy" id="29139"/>
    <lineage>
        <taxon>Eukaryota</taxon>
        <taxon>Metazoa</taxon>
        <taxon>Chordata</taxon>
        <taxon>Craniata</taxon>
        <taxon>Vertebrata</taxon>
        <taxon>Euteleostomi</taxon>
        <taxon>Mammalia</taxon>
        <taxon>Metatheria</taxon>
        <taxon>Diprotodontia</taxon>
        <taxon>Vombatidae</taxon>
        <taxon>Vombatus</taxon>
    </lineage>
</organism>
<accession>A0A4X2LGH7</accession>
<evidence type="ECO:0000313" key="3">
    <source>
        <dbReference type="Proteomes" id="UP000314987"/>
    </source>
</evidence>
<proteinExistence type="predicted"/>
<evidence type="ECO:0000313" key="2">
    <source>
        <dbReference type="Ensembl" id="ENSVURP00010021211.1"/>
    </source>
</evidence>
<dbReference type="Ensembl" id="ENSVURT00010024149.1">
    <property type="protein sequence ID" value="ENSVURP00010021211.1"/>
    <property type="gene ID" value="ENSVURG00010016217.1"/>
</dbReference>
<dbReference type="PANTHER" id="PTHR13156:SF0">
    <property type="entry name" value="NADH DEHYDROGENASE [UBIQUINONE] IRON-SULFUR PROTEIN 6, MITOCHONDRIAL"/>
    <property type="match status" value="1"/>
</dbReference>
<reference evidence="3" key="1">
    <citation type="submission" date="2018-12" db="EMBL/GenBank/DDBJ databases">
        <authorList>
            <person name="Yazar S."/>
        </authorList>
    </citation>
    <scope>NUCLEOTIDE SEQUENCE [LARGE SCALE GENOMIC DNA]</scope>
</reference>
<reference evidence="2" key="3">
    <citation type="submission" date="2025-09" db="UniProtKB">
        <authorList>
            <consortium name="Ensembl"/>
        </authorList>
    </citation>
    <scope>IDENTIFICATION</scope>
</reference>